<dbReference type="Proteomes" id="UP000222531">
    <property type="component" value="Unassembled WGS sequence"/>
</dbReference>
<feature type="region of interest" description="Disordered" evidence="1">
    <location>
        <begin position="1"/>
        <end position="25"/>
    </location>
</feature>
<name>A0A2G1XPI9_STRCJ</name>
<keyword evidence="3" id="KW-1185">Reference proteome</keyword>
<protein>
    <submittedName>
        <fullName evidence="2">Uncharacterized protein</fullName>
    </submittedName>
</protein>
<dbReference type="AlphaFoldDB" id="A0A2G1XPI9"/>
<organism evidence="2 3">
    <name type="scientific">Streptomyces cinnamoneus</name>
    <name type="common">Streptoverticillium cinnamoneum</name>
    <dbReference type="NCBI Taxonomy" id="53446"/>
    <lineage>
        <taxon>Bacteria</taxon>
        <taxon>Bacillati</taxon>
        <taxon>Actinomycetota</taxon>
        <taxon>Actinomycetes</taxon>
        <taxon>Kitasatosporales</taxon>
        <taxon>Streptomycetaceae</taxon>
        <taxon>Streptomyces</taxon>
        <taxon>Streptomyces cinnamoneus group</taxon>
    </lineage>
</organism>
<comment type="caution">
    <text evidence="2">The sequence shown here is derived from an EMBL/GenBank/DDBJ whole genome shotgun (WGS) entry which is preliminary data.</text>
</comment>
<gene>
    <name evidence="2" type="ORF">BLA24_03220</name>
</gene>
<accession>A0A2G1XPI9</accession>
<proteinExistence type="predicted"/>
<reference evidence="2 3" key="1">
    <citation type="journal article" date="2017" name="Biochemistry">
        <title>Identification of the Biosynthetic Pathway for the Antibiotic Bicyclomycin.</title>
        <authorList>
            <person name="Patteson J."/>
            <person name="Cai W."/>
            <person name="Johnson R.A."/>
            <person name="Santa Maria K."/>
            <person name="Li B."/>
        </authorList>
    </citation>
    <scope>NUCLEOTIDE SEQUENCE [LARGE SCALE GENOMIC DNA]</scope>
    <source>
        <strain evidence="2 3">ATCC 21532</strain>
    </source>
</reference>
<evidence type="ECO:0000313" key="3">
    <source>
        <dbReference type="Proteomes" id="UP000222531"/>
    </source>
</evidence>
<evidence type="ECO:0000256" key="1">
    <source>
        <dbReference type="SAM" id="MobiDB-lite"/>
    </source>
</evidence>
<evidence type="ECO:0000313" key="2">
    <source>
        <dbReference type="EMBL" id="PHQ53133.1"/>
    </source>
</evidence>
<dbReference type="EMBL" id="NHZO01000038">
    <property type="protein sequence ID" value="PHQ53133.1"/>
    <property type="molecule type" value="Genomic_DNA"/>
</dbReference>
<sequence length="66" mass="7288">MAAALDRPSERGGRGRRLTFTSPGADGYGLRSLPESCLLRGEKYAAEPDTWRRLSHAFDRLPDPVS</sequence>